<feature type="domain" description="Peptidase C51" evidence="1">
    <location>
        <begin position="80"/>
        <end position="204"/>
    </location>
</feature>
<name>A0A6L5XWN6_9FIRM</name>
<dbReference type="Proteomes" id="UP000482209">
    <property type="component" value="Unassembled WGS sequence"/>
</dbReference>
<dbReference type="InterPro" id="IPR007921">
    <property type="entry name" value="CHAP_dom"/>
</dbReference>
<evidence type="ECO:0000259" key="1">
    <source>
        <dbReference type="PROSITE" id="PS50911"/>
    </source>
</evidence>
<dbReference type="SUPFAM" id="SSF54001">
    <property type="entry name" value="Cysteine proteinases"/>
    <property type="match status" value="1"/>
</dbReference>
<comment type="caution">
    <text evidence="2">The sequence shown here is derived from an EMBL/GenBank/DDBJ whole genome shotgun (WGS) entry which is preliminary data.</text>
</comment>
<protein>
    <submittedName>
        <fullName evidence="2">CHAP domain-containing protein</fullName>
    </submittedName>
</protein>
<gene>
    <name evidence="2" type="ORF">FYJ58_02980</name>
</gene>
<sequence>MENVLGGVYIMLHRGRRQLAILLMAFTFLVGSMPAIHAYAASEEDDKKQESVKEIDENNRDSDNKLLKTQIITIKGSNFVADTLNGVEALYRTGGNDGSNATYSCAAYIKRYYKENFGVSVNNLFGGRTPNASKGNFRSVKKPQVGDVVACSSTSGSNHWAVVKKINNNNTVTLIEQNWKWSQGGQTLCKINRSISVASAKFYRLNQ</sequence>
<dbReference type="PROSITE" id="PS50911">
    <property type="entry name" value="CHAP"/>
    <property type="match status" value="1"/>
</dbReference>
<accession>A0A6L5XWN6</accession>
<dbReference type="Gene3D" id="3.90.1720.10">
    <property type="entry name" value="endopeptidase domain like (from Nostoc punctiforme)"/>
    <property type="match status" value="1"/>
</dbReference>
<keyword evidence="3" id="KW-1185">Reference proteome</keyword>
<dbReference type="AlphaFoldDB" id="A0A6L5XWN6"/>
<reference evidence="2 3" key="1">
    <citation type="submission" date="2019-08" db="EMBL/GenBank/DDBJ databases">
        <title>In-depth cultivation of the pig gut microbiome towards novel bacterial diversity and tailored functional studies.</title>
        <authorList>
            <person name="Wylensek D."/>
            <person name="Hitch T.C.A."/>
            <person name="Clavel T."/>
        </authorList>
    </citation>
    <scope>NUCLEOTIDE SEQUENCE [LARGE SCALE GENOMIC DNA]</scope>
    <source>
        <strain evidence="2 3">WCA-693-APC-MOT-I</strain>
    </source>
</reference>
<evidence type="ECO:0000313" key="2">
    <source>
        <dbReference type="EMBL" id="MSS62841.1"/>
    </source>
</evidence>
<proteinExistence type="predicted"/>
<evidence type="ECO:0000313" key="3">
    <source>
        <dbReference type="Proteomes" id="UP000482209"/>
    </source>
</evidence>
<dbReference type="Pfam" id="PF05257">
    <property type="entry name" value="CHAP"/>
    <property type="match status" value="1"/>
</dbReference>
<dbReference type="InterPro" id="IPR038765">
    <property type="entry name" value="Papain-like_cys_pep_sf"/>
</dbReference>
<organism evidence="2 3">
    <name type="scientific">Velocimicrobium porci</name>
    <dbReference type="NCBI Taxonomy" id="2606634"/>
    <lineage>
        <taxon>Bacteria</taxon>
        <taxon>Bacillati</taxon>
        <taxon>Bacillota</taxon>
        <taxon>Clostridia</taxon>
        <taxon>Lachnospirales</taxon>
        <taxon>Lachnospiraceae</taxon>
        <taxon>Velocimicrobium</taxon>
    </lineage>
</organism>
<dbReference type="EMBL" id="VUMT01000003">
    <property type="protein sequence ID" value="MSS62841.1"/>
    <property type="molecule type" value="Genomic_DNA"/>
</dbReference>